<organism evidence="1 2">
    <name type="scientific">Mycobacterium phage Bipper</name>
    <dbReference type="NCBI Taxonomy" id="1805457"/>
    <lineage>
        <taxon>Viruses</taxon>
        <taxon>Duplodnaviria</taxon>
        <taxon>Heunggongvirae</taxon>
        <taxon>Uroviricota</taxon>
        <taxon>Caudoviricetes</taxon>
        <taxon>Bippervirus</taxon>
        <taxon>Bippervirus bipper</taxon>
    </lineage>
</organism>
<reference evidence="2" key="1">
    <citation type="submission" date="2016-02" db="EMBL/GenBank/DDBJ databases">
        <authorList>
            <person name="Isern S."/>
            <person name="Barcellona C.M."/>
            <person name="Dozier K.D."/>
            <person name="Faust J.M."/>
            <person name="Fedrick A.J."/>
            <person name="Gagliardi L.E."/>
            <person name="Gatt S.M."/>
            <person name="Gleason P.S."/>
            <person name="Gomez E.A."/>
            <person name="Hoffman A.M."/>
            <person name="Jenkins M."/>
            <person name="Jones M.J."/>
            <person name="Lang J.F."/>
            <person name="Lequay S.M."/>
            <person name="Mars P.J."/>
            <person name="Mtchedlidze N."/>
            <person name="Osking Z.B."/>
            <person name="Paul L.M."/>
            <person name="Pica A.N."/>
            <person name="Robison M.D."/>
            <person name="Rodriguez D."/>
            <person name="Rosales K.A."/>
            <person name="Saravis L.E."/>
            <person name="Sisson B.M."/>
            <person name="Tan A.L."/>
            <person name="Voltaire R."/>
            <person name="Michael S.F."/>
            <person name="Warner M.H."/>
            <person name="Bradley K.W."/>
            <person name="Asai D.J."/>
            <person name="Bowman C.A."/>
            <person name="Russell D.A."/>
            <person name="Pope W.H."/>
            <person name="Jacobs-Sera D."/>
            <person name="Hendrix R.W."/>
            <person name="Hatfull G.F."/>
        </authorList>
    </citation>
    <scope>NUCLEOTIDE SEQUENCE [LARGE SCALE GENOMIC DNA]</scope>
</reference>
<dbReference type="EMBL" id="KU728633">
    <property type="protein sequence ID" value="AMQ66939.1"/>
    <property type="molecule type" value="Genomic_DNA"/>
</dbReference>
<keyword evidence="2" id="KW-1185">Reference proteome</keyword>
<proteinExistence type="predicted"/>
<dbReference type="GeneID" id="29125724"/>
<evidence type="ECO:0000313" key="2">
    <source>
        <dbReference type="Proteomes" id="UP000201826"/>
    </source>
</evidence>
<keyword evidence="1" id="KW-0808">Transferase</keyword>
<dbReference type="RefSeq" id="YP_009303151.1">
    <property type="nucleotide sequence ID" value="NC_031253.1"/>
</dbReference>
<accession>A0A142F2D2</accession>
<dbReference type="Proteomes" id="UP000201826">
    <property type="component" value="Segment"/>
</dbReference>
<name>A0A142F2D2_9CAUD</name>
<evidence type="ECO:0000313" key="1">
    <source>
        <dbReference type="EMBL" id="AMQ66939.1"/>
    </source>
</evidence>
<gene>
    <name evidence="1" type="primary">3</name>
    <name evidence="1" type="ORF">SEA_BIPPER_3</name>
</gene>
<protein>
    <submittedName>
        <fullName evidence="1">Queuine tRNA-ribosyltransferase</fullName>
    </submittedName>
</protein>
<dbReference type="OrthoDB" id="3833at10239"/>
<dbReference type="GO" id="GO:0016740">
    <property type="term" value="F:transferase activity"/>
    <property type="evidence" value="ECO:0007669"/>
    <property type="project" value="UniProtKB-KW"/>
</dbReference>
<dbReference type="KEGG" id="vg:29125724"/>
<sequence>MTSGKSHGPTGVETAKRVIPMNLLWSYVYARNLDLRKFLNGLAADPIRFFADSGAHSARTLGVHIDVDQYAEWLLAHRDMCTIYANLDVIGAPDATRANQERLESYGLHPMPVFHTGEPFSVLEDYIQDGYTYIALGKLLGNSQKDLTPWIARCFEVAQDRAVFHGFGMTVWAQVKRWPWYSVDSSSWVAGVRYGSVRLFDNGRWKVIQLRDRQGVRDNLALLRSYGLTPRMLTKEGYDRLAVAGACAVAQYRASDWVAQRVGRVVLPPGKGYPPPDSPAAPKIIRLLDGPGDHARYLADTTVEKHKVHAEGLHQYLANTASTNHGWHANGLQLYIADSSTSWTPAAAVGVAKENGQ</sequence>